<evidence type="ECO:0008006" key="2">
    <source>
        <dbReference type="Google" id="ProtNLM"/>
    </source>
</evidence>
<dbReference type="EMBL" id="CAADFK010000224">
    <property type="protein sequence ID" value="VFK20749.1"/>
    <property type="molecule type" value="Genomic_DNA"/>
</dbReference>
<protein>
    <recommendedName>
        <fullName evidence="2">CHAT domain-containing protein</fullName>
    </recommendedName>
</protein>
<dbReference type="AlphaFoldDB" id="A0A450WUR7"/>
<reference evidence="1" key="1">
    <citation type="submission" date="2019-02" db="EMBL/GenBank/DDBJ databases">
        <authorList>
            <person name="Gruber-Vodicka R. H."/>
            <person name="Seah K. B. B."/>
        </authorList>
    </citation>
    <scope>NUCLEOTIDE SEQUENCE</scope>
    <source>
        <strain evidence="1">BECK_S313</strain>
    </source>
</reference>
<evidence type="ECO:0000313" key="1">
    <source>
        <dbReference type="EMBL" id="VFK20749.1"/>
    </source>
</evidence>
<sequence length="221" mass="25259">MRAKHVVLARPRYDDVTKHTHRWSERLRELFEENGWTVTDCEIKDAMRDPVEKALRAAEMGSLFVFYGHGATDHLEGQDGCAICDPKNVALLGGRKIYVMACHSATDLGDAAVENYGALVYFGYADFVHGYWNDRDESRNMMNVLGQCVNSGMEAWLARPERTAEEIEGEMRGVYKDWINHYLKSSDIIDRMVAFQFSQKLRHNLDALTLLGNPQTLLHFL</sequence>
<organism evidence="1">
    <name type="scientific">Candidatus Kentrum sp. LPFa</name>
    <dbReference type="NCBI Taxonomy" id="2126335"/>
    <lineage>
        <taxon>Bacteria</taxon>
        <taxon>Pseudomonadati</taxon>
        <taxon>Pseudomonadota</taxon>
        <taxon>Gammaproteobacteria</taxon>
        <taxon>Candidatus Kentrum</taxon>
    </lineage>
</organism>
<name>A0A450WUR7_9GAMM</name>
<proteinExistence type="predicted"/>
<accession>A0A450WUR7</accession>
<gene>
    <name evidence="1" type="ORF">BECKLPF1236B_GA0070989_12242</name>
</gene>